<keyword evidence="1" id="KW-0472">Membrane</keyword>
<gene>
    <name evidence="2" type="ORF">F5147DRAFT_780002</name>
</gene>
<dbReference type="GeneID" id="64704646"/>
<evidence type="ECO:0000313" key="2">
    <source>
        <dbReference type="EMBL" id="KAG2091317.1"/>
    </source>
</evidence>
<reference evidence="2" key="1">
    <citation type="journal article" date="2020" name="New Phytol.">
        <title>Comparative genomics reveals dynamic genome evolution in host specialist ectomycorrhizal fungi.</title>
        <authorList>
            <person name="Lofgren L.A."/>
            <person name="Nguyen N.H."/>
            <person name="Vilgalys R."/>
            <person name="Ruytinx J."/>
            <person name="Liao H.L."/>
            <person name="Branco S."/>
            <person name="Kuo A."/>
            <person name="LaButti K."/>
            <person name="Lipzen A."/>
            <person name="Andreopoulos W."/>
            <person name="Pangilinan J."/>
            <person name="Riley R."/>
            <person name="Hundley H."/>
            <person name="Na H."/>
            <person name="Barry K."/>
            <person name="Grigoriev I.V."/>
            <person name="Stajich J.E."/>
            <person name="Kennedy P.G."/>
        </authorList>
    </citation>
    <scope>NUCLEOTIDE SEQUENCE</scope>
    <source>
        <strain evidence="2">FC423</strain>
    </source>
</reference>
<evidence type="ECO:0000256" key="1">
    <source>
        <dbReference type="SAM" id="Phobius"/>
    </source>
</evidence>
<keyword evidence="1" id="KW-1133">Transmembrane helix</keyword>
<comment type="caution">
    <text evidence="2">The sequence shown here is derived from an EMBL/GenBank/DDBJ whole genome shotgun (WGS) entry which is preliminary data.</text>
</comment>
<name>A0A9P7EVZ7_9AGAM</name>
<dbReference type="EMBL" id="JABBWM010000097">
    <property type="protein sequence ID" value="KAG2091317.1"/>
    <property type="molecule type" value="Genomic_DNA"/>
</dbReference>
<dbReference type="Proteomes" id="UP000823399">
    <property type="component" value="Unassembled WGS sequence"/>
</dbReference>
<sequence length="97" mass="10923">MSFVTSSIFWCGLIIVSHFEIFITAFFVTLMSTTLPTQTDLKNILKHPPHHHLGHLLPPLQCLLPPTYAQDLKALHIVKHLVPKQTLSGAFNALLDR</sequence>
<keyword evidence="1" id="KW-0812">Transmembrane</keyword>
<feature type="transmembrane region" description="Helical" evidence="1">
    <location>
        <begin position="6"/>
        <end position="28"/>
    </location>
</feature>
<accession>A0A9P7EVZ7</accession>
<organism evidence="2 3">
    <name type="scientific">Suillus discolor</name>
    <dbReference type="NCBI Taxonomy" id="1912936"/>
    <lineage>
        <taxon>Eukaryota</taxon>
        <taxon>Fungi</taxon>
        <taxon>Dikarya</taxon>
        <taxon>Basidiomycota</taxon>
        <taxon>Agaricomycotina</taxon>
        <taxon>Agaricomycetes</taxon>
        <taxon>Agaricomycetidae</taxon>
        <taxon>Boletales</taxon>
        <taxon>Suillineae</taxon>
        <taxon>Suillaceae</taxon>
        <taxon>Suillus</taxon>
    </lineage>
</organism>
<dbReference type="RefSeq" id="XP_041286489.1">
    <property type="nucleotide sequence ID" value="XM_041442387.1"/>
</dbReference>
<dbReference type="AlphaFoldDB" id="A0A9P7EVZ7"/>
<evidence type="ECO:0000313" key="3">
    <source>
        <dbReference type="Proteomes" id="UP000823399"/>
    </source>
</evidence>
<keyword evidence="3" id="KW-1185">Reference proteome</keyword>
<protein>
    <submittedName>
        <fullName evidence="2">Uncharacterized protein</fullName>
    </submittedName>
</protein>
<proteinExistence type="predicted"/>